<reference evidence="3" key="1">
    <citation type="journal article" date="2016" name="Nat. Commun.">
        <title>The channel catfish genome sequence provides insights into the evolution of scale formation in teleosts.</title>
        <authorList>
            <person name="Liu Z."/>
            <person name="Liu S."/>
            <person name="Yao J."/>
            <person name="Bao L."/>
            <person name="Zhang J."/>
            <person name="Li Y."/>
            <person name="Jiang C."/>
            <person name="Sun L."/>
            <person name="Wang R."/>
            <person name="Zhang Y."/>
            <person name="Zhou T."/>
            <person name="Zeng Q."/>
            <person name="Fu Q."/>
            <person name="Gao S."/>
            <person name="Li N."/>
            <person name="Koren S."/>
            <person name="Jiang Y."/>
            <person name="Zimin A."/>
            <person name="Xu P."/>
            <person name="Phillippy A.M."/>
            <person name="Geng X."/>
            <person name="Song L."/>
            <person name="Sun F."/>
            <person name="Li C."/>
            <person name="Wang X."/>
            <person name="Chen A."/>
            <person name="Jin Y."/>
            <person name="Yuan Z."/>
            <person name="Yang Y."/>
            <person name="Tan S."/>
            <person name="Peatman E."/>
            <person name="Lu J."/>
            <person name="Qin Z."/>
            <person name="Dunham R."/>
            <person name="Li Z."/>
            <person name="Sonstegard T."/>
            <person name="Feng J."/>
            <person name="Danzmann R.G."/>
            <person name="Schroeder S."/>
            <person name="Scheffler B."/>
            <person name="Duke M.V."/>
            <person name="Ballard L."/>
            <person name="Kucuktas H."/>
            <person name="Kaltenboeck L."/>
            <person name="Liu H."/>
            <person name="Armbruster J."/>
            <person name="Xie Y."/>
            <person name="Kirby M.L."/>
            <person name="Tian Y."/>
            <person name="Flanagan M.E."/>
            <person name="Mu W."/>
            <person name="Waldbieser G.C."/>
        </authorList>
    </citation>
    <scope>NUCLEOTIDE SEQUENCE [LARGE SCALE GENOMIC DNA]</scope>
    <source>
        <strain evidence="3">SDA103</strain>
    </source>
</reference>
<dbReference type="SMART" id="SM00245">
    <property type="entry name" value="TSPc"/>
    <property type="match status" value="2"/>
</dbReference>
<dbReference type="Gene3D" id="3.30.750.44">
    <property type="match status" value="2"/>
</dbReference>
<keyword evidence="1" id="KW-0732">Signal</keyword>
<dbReference type="RefSeq" id="XP_017338283.2">
    <property type="nucleotide sequence ID" value="XM_017482794.3"/>
</dbReference>
<dbReference type="PANTHER" id="PTHR11261:SF3">
    <property type="entry name" value="RETINOL-BINDING PROTEIN 3"/>
    <property type="match status" value="1"/>
</dbReference>
<feature type="chain" id="PRO_5013510279" evidence="1">
    <location>
        <begin position="21"/>
        <end position="615"/>
    </location>
</feature>
<dbReference type="Pfam" id="PF03572">
    <property type="entry name" value="Peptidase_S41"/>
    <property type="match status" value="2"/>
</dbReference>
<dbReference type="InterPro" id="IPR005151">
    <property type="entry name" value="Tail-specific_protease"/>
</dbReference>
<dbReference type="GO" id="GO:0008236">
    <property type="term" value="F:serine-type peptidase activity"/>
    <property type="evidence" value="ECO:0007669"/>
    <property type="project" value="InterPro"/>
</dbReference>
<dbReference type="GO" id="GO:0019841">
    <property type="term" value="F:retinol binding"/>
    <property type="evidence" value="ECO:0007669"/>
    <property type="project" value="TreeGrafter"/>
</dbReference>
<dbReference type="InterPro" id="IPR029045">
    <property type="entry name" value="ClpP/crotonase-like_dom_sf"/>
</dbReference>
<sequence>MAQGLVLLATLLAFSNDVHCNFSPTLITDLAKVLTDNYCSPEKLSGMEDVISIATNNTEILSIQDPSILASMLTDGVRNTIGDPRVKVTYDPDYVPAAPPGIHDIPPEQLAAVVKGTVNVEVLEHFIAYLKIQHIIGEEIAQKIGPLLVQHVWEKVLPTSAMILDLRYAVSGELSGIPYIVSYYTDAEPLIHIDSVYDRPSNSTTELWSMPTLLGKRYGNSKPLIILTSKNTVGVAEDVAYCLKNLKRATIVGENTAGGSVKIDKIKLGNTDFYVSVPVAKSTNPITGKSWEVKGVAPDVEVNAEDAIDAAIAIIKLQAEIPAIVKSAASLVAENYAFGSIGANVAEKLEALAANGEYSMISSKDELKAKLSADLLILSGDKCLKITDNTPVLPPVSPSPEMFVAIIKDSFHTDVFENNIGYMRFDMFGDFPQLDAVAQIIVEHVWNKVVDTDAMIIDLRNNIGGSTKAIAGLCSYFFDDGMQIVLDKLHDRSSGTTNVLVTLPELTGRRYGSKKGLLILTSGVTAGAAEEFVYIMKKFGRAMIVGEPTHGSCQPPKTFQVSDSEVFLAIPITHSDTTQGPAWEGAGIAPHVAVSANEALDVAKGILNKHFLGQK</sequence>
<reference evidence="4" key="2">
    <citation type="submission" date="2025-08" db="UniProtKB">
        <authorList>
            <consortium name="RefSeq"/>
        </authorList>
    </citation>
    <scope>IDENTIFICATION</scope>
    <source>
        <tissue evidence="4">Blood</tissue>
    </source>
</reference>
<feature type="domain" description="Tail specific protease" evidence="2">
    <location>
        <begin position="106"/>
        <end position="303"/>
    </location>
</feature>
<evidence type="ECO:0000313" key="3">
    <source>
        <dbReference type="Proteomes" id="UP000221080"/>
    </source>
</evidence>
<evidence type="ECO:0000256" key="1">
    <source>
        <dbReference type="SAM" id="SignalP"/>
    </source>
</evidence>
<dbReference type="Proteomes" id="UP000221080">
    <property type="component" value="Chromosome 13"/>
</dbReference>
<dbReference type="Gene3D" id="3.90.226.10">
    <property type="entry name" value="2-enoyl-CoA Hydratase, Chain A, domain 1"/>
    <property type="match status" value="2"/>
</dbReference>
<dbReference type="Pfam" id="PF11918">
    <property type="entry name" value="Peptidase_S41_N"/>
    <property type="match status" value="2"/>
</dbReference>
<dbReference type="OrthoDB" id="10268064at2759"/>
<evidence type="ECO:0000313" key="4">
    <source>
        <dbReference type="RefSeq" id="XP_017338283.2"/>
    </source>
</evidence>
<evidence type="ECO:0000259" key="2">
    <source>
        <dbReference type="SMART" id="SM00245"/>
    </source>
</evidence>
<dbReference type="GO" id="GO:0006508">
    <property type="term" value="P:proteolysis"/>
    <property type="evidence" value="ECO:0007669"/>
    <property type="project" value="InterPro"/>
</dbReference>
<organism evidence="3 4">
    <name type="scientific">Ictalurus punctatus</name>
    <name type="common">Channel catfish</name>
    <name type="synonym">Silurus punctatus</name>
    <dbReference type="NCBI Taxonomy" id="7998"/>
    <lineage>
        <taxon>Eukaryota</taxon>
        <taxon>Metazoa</taxon>
        <taxon>Chordata</taxon>
        <taxon>Craniata</taxon>
        <taxon>Vertebrata</taxon>
        <taxon>Euteleostomi</taxon>
        <taxon>Actinopterygii</taxon>
        <taxon>Neopterygii</taxon>
        <taxon>Teleostei</taxon>
        <taxon>Ostariophysi</taxon>
        <taxon>Siluriformes</taxon>
        <taxon>Ictaluridae</taxon>
        <taxon>Ictalurus</taxon>
    </lineage>
</organism>
<gene>
    <name evidence="4" type="primary">rbp3</name>
</gene>
<keyword evidence="3" id="KW-1185">Reference proteome</keyword>
<proteinExistence type="predicted"/>
<dbReference type="AlphaFoldDB" id="A0A2D0S6B0"/>
<dbReference type="KEGG" id="ipu:108273519"/>
<name>A0A2D0S6B0_ICTPU</name>
<dbReference type="GeneID" id="108273519"/>
<accession>A0A2D0S6B0</accession>
<dbReference type="CDD" id="cd07563">
    <property type="entry name" value="Peptidase_S41_IRBP"/>
    <property type="match status" value="2"/>
</dbReference>
<feature type="domain" description="Tail specific protease" evidence="2">
    <location>
        <begin position="399"/>
        <end position="595"/>
    </location>
</feature>
<dbReference type="STRING" id="7998.ENSIPUP00000020347"/>
<feature type="signal peptide" evidence="1">
    <location>
        <begin position="1"/>
        <end position="20"/>
    </location>
</feature>
<protein>
    <submittedName>
        <fullName evidence="4">Retinol-binding protein 3</fullName>
    </submittedName>
</protein>
<dbReference type="CTD" id="5949"/>
<dbReference type="SUPFAM" id="SSF52096">
    <property type="entry name" value="ClpP/crotonase"/>
    <property type="match status" value="2"/>
</dbReference>
<dbReference type="PANTHER" id="PTHR11261">
    <property type="entry name" value="INTERPHOTORECEPTOR RETINOID-BINDING PROTEIN"/>
    <property type="match status" value="1"/>
</dbReference>